<dbReference type="CDD" id="cd01394">
    <property type="entry name" value="archRadB"/>
    <property type="match status" value="1"/>
</dbReference>
<organism evidence="11 12">
    <name type="scientific">Methanocorpusculum petauri</name>
    <dbReference type="NCBI Taxonomy" id="3002863"/>
    <lineage>
        <taxon>Archaea</taxon>
        <taxon>Methanobacteriati</taxon>
        <taxon>Methanobacteriota</taxon>
        <taxon>Stenosarchaea group</taxon>
        <taxon>Methanomicrobia</taxon>
        <taxon>Methanomicrobiales</taxon>
        <taxon>Methanocorpusculaceae</taxon>
        <taxon>Methanocorpusculum</taxon>
    </lineage>
</organism>
<dbReference type="Pfam" id="PF08423">
    <property type="entry name" value="Rad51"/>
    <property type="match status" value="1"/>
</dbReference>
<keyword evidence="12" id="KW-1185">Reference proteome</keyword>
<name>A0ABT4IG99_9EURY</name>
<dbReference type="PROSITE" id="PS50162">
    <property type="entry name" value="RECA_2"/>
    <property type="match status" value="1"/>
</dbReference>
<dbReference type="EMBL" id="JAPTGB010000011">
    <property type="protein sequence ID" value="MCZ0860762.1"/>
    <property type="molecule type" value="Genomic_DNA"/>
</dbReference>
<reference evidence="11" key="1">
    <citation type="submission" date="2022-12" db="EMBL/GenBank/DDBJ databases">
        <title>Isolation and characterisation of novel Methanocorpusculum spp. from native Australian herbivores indicates the genus is ancestrally host-associated.</title>
        <authorList>
            <person name="Volmer J.G."/>
            <person name="Soo R.M."/>
            <person name="Evans P.N."/>
            <person name="Hoedt E.C."/>
            <person name="Astorga Alsina A.L."/>
            <person name="Woodcroft B.J."/>
            <person name="Tyson G.W."/>
            <person name="Hugenholtz P."/>
            <person name="Morrison M."/>
        </authorList>
    </citation>
    <scope>NUCLEOTIDE SEQUENCE</scope>
    <source>
        <strain evidence="11">MG</strain>
    </source>
</reference>
<protein>
    <recommendedName>
        <fullName evidence="2 9">DNA repair and recombination protein RadB</fullName>
    </recommendedName>
</protein>
<dbReference type="SUPFAM" id="SSF52540">
    <property type="entry name" value="P-loop containing nucleoside triphosphate hydrolases"/>
    <property type="match status" value="1"/>
</dbReference>
<comment type="caution">
    <text evidence="11">The sequence shown here is derived from an EMBL/GenBank/DDBJ whole genome shotgun (WGS) entry which is preliminary data.</text>
</comment>
<keyword evidence="7" id="KW-0233">DNA recombination</keyword>
<keyword evidence="5" id="KW-0067">ATP-binding</keyword>
<evidence type="ECO:0000256" key="7">
    <source>
        <dbReference type="ARBA" id="ARBA00023172"/>
    </source>
</evidence>
<gene>
    <name evidence="11" type="primary">radB</name>
    <name evidence="11" type="ORF">O0S10_05890</name>
</gene>
<dbReference type="InterPro" id="IPR020588">
    <property type="entry name" value="RecA_ATP-bd"/>
</dbReference>
<evidence type="ECO:0000256" key="1">
    <source>
        <dbReference type="ARBA" id="ARBA00006876"/>
    </source>
</evidence>
<dbReference type="NCBIfam" id="TIGR02237">
    <property type="entry name" value="recomb_radB"/>
    <property type="match status" value="1"/>
</dbReference>
<keyword evidence="6" id="KW-0238">DNA-binding</keyword>
<dbReference type="Proteomes" id="UP001141422">
    <property type="component" value="Unassembled WGS sequence"/>
</dbReference>
<dbReference type="SMART" id="SM00382">
    <property type="entry name" value="AAA"/>
    <property type="match status" value="1"/>
</dbReference>
<keyword evidence="4" id="KW-0227">DNA damage</keyword>
<sequence>MEEGVAGKVSTTVPGFDRLLGGGLEPRMITQFVGEAGSGKSTLCLVAAVAVLRAGGGVVYIDSEGFSVERFSQIAGENTEDFAKRIYIEEPLTFAEQGSMIAECEALLRAGKVQLIVVDSATALYRLEQMETREALSMLSHQMMVLLALAKRFDVPAVITNQVFMDVDRHRLSGLGGTALAHISKAIIRVEKREGFRRAVVAKHRSRPEGDYWDFVITGDGVMDR</sequence>
<dbReference type="PANTHER" id="PTHR22942:SF47">
    <property type="entry name" value="DNA REPAIR AND RECOMBINATION PROTEIN RADB"/>
    <property type="match status" value="1"/>
</dbReference>
<dbReference type="PIRSF" id="PIRSF003336">
    <property type="entry name" value="RadB"/>
    <property type="match status" value="1"/>
</dbReference>
<evidence type="ECO:0000256" key="5">
    <source>
        <dbReference type="ARBA" id="ARBA00022840"/>
    </source>
</evidence>
<evidence type="ECO:0000256" key="4">
    <source>
        <dbReference type="ARBA" id="ARBA00022763"/>
    </source>
</evidence>
<dbReference type="InterPro" id="IPR027417">
    <property type="entry name" value="P-loop_NTPase"/>
</dbReference>
<evidence type="ECO:0000256" key="8">
    <source>
        <dbReference type="ARBA" id="ARBA00024641"/>
    </source>
</evidence>
<accession>A0ABT4IG99</accession>
<dbReference type="PANTHER" id="PTHR22942">
    <property type="entry name" value="RECA/RAD51/RADA DNA STRAND-PAIRING FAMILY MEMBER"/>
    <property type="match status" value="1"/>
</dbReference>
<comment type="function">
    <text evidence="8">Involved in DNA repair and in homologous recombination. May regulate the cleavage reactions of the branch-structured DNA. Has a very weak ATPase activity that is not stimulated by DNA. Binds DNA but does not promote DNA strands exchange.</text>
</comment>
<evidence type="ECO:0000256" key="9">
    <source>
        <dbReference type="NCBIfam" id="TIGR02237"/>
    </source>
</evidence>
<dbReference type="RefSeq" id="WP_268924965.1">
    <property type="nucleotide sequence ID" value="NZ_JAPTGB010000011.1"/>
</dbReference>
<keyword evidence="3" id="KW-0547">Nucleotide-binding</keyword>
<evidence type="ECO:0000256" key="3">
    <source>
        <dbReference type="ARBA" id="ARBA00022741"/>
    </source>
</evidence>
<dbReference type="InterPro" id="IPR013632">
    <property type="entry name" value="Rad51_C"/>
</dbReference>
<dbReference type="InterPro" id="IPR003593">
    <property type="entry name" value="AAA+_ATPase"/>
</dbReference>
<dbReference type="PRINTS" id="PR01874">
    <property type="entry name" value="DNAREPAIRADA"/>
</dbReference>
<feature type="domain" description="RecA family profile 1" evidence="10">
    <location>
        <begin position="5"/>
        <end position="163"/>
    </location>
</feature>
<dbReference type="InterPro" id="IPR011939">
    <property type="entry name" value="DNA_repair_and_recomb_RadB"/>
</dbReference>
<evidence type="ECO:0000256" key="6">
    <source>
        <dbReference type="ARBA" id="ARBA00023125"/>
    </source>
</evidence>
<evidence type="ECO:0000313" key="12">
    <source>
        <dbReference type="Proteomes" id="UP001141422"/>
    </source>
</evidence>
<proteinExistence type="inferred from homology"/>
<evidence type="ECO:0000313" key="11">
    <source>
        <dbReference type="EMBL" id="MCZ0860762.1"/>
    </source>
</evidence>
<evidence type="ECO:0000256" key="2">
    <source>
        <dbReference type="ARBA" id="ARBA00018143"/>
    </source>
</evidence>
<evidence type="ECO:0000259" key="10">
    <source>
        <dbReference type="PROSITE" id="PS50162"/>
    </source>
</evidence>
<dbReference type="Gene3D" id="3.40.50.300">
    <property type="entry name" value="P-loop containing nucleotide triphosphate hydrolases"/>
    <property type="match status" value="1"/>
</dbReference>
<comment type="similarity">
    <text evidence="1">Belongs to the eukaryotic RecA-like protein family. RadB subfamily.</text>
</comment>